<dbReference type="PROSITE" id="PS51195">
    <property type="entry name" value="Q_MOTIF"/>
    <property type="match status" value="1"/>
</dbReference>
<dbReference type="SUPFAM" id="SSF52540">
    <property type="entry name" value="P-loop containing nucleoside triphosphate hydrolases"/>
    <property type="match status" value="1"/>
</dbReference>
<reference evidence="15 16" key="1">
    <citation type="submission" date="2008-05" db="EMBL/GenBank/DDBJ databases">
        <title>Complete sequence of chromosome of Geobacter lovleyi SZ.</title>
        <authorList>
            <consortium name="US DOE Joint Genome Institute"/>
            <person name="Lucas S."/>
            <person name="Copeland A."/>
            <person name="Lapidus A."/>
            <person name="Glavina del Rio T."/>
            <person name="Dalin E."/>
            <person name="Tice H."/>
            <person name="Bruce D."/>
            <person name="Goodwin L."/>
            <person name="Pitluck S."/>
            <person name="Chertkov O."/>
            <person name="Meincke L."/>
            <person name="Brettin T."/>
            <person name="Detter J.C."/>
            <person name="Han C."/>
            <person name="Tapia R."/>
            <person name="Kuske C.R."/>
            <person name="Schmutz J."/>
            <person name="Larimer F."/>
            <person name="Land M."/>
            <person name="Hauser L."/>
            <person name="Kyrpides N."/>
            <person name="Mikhailova N."/>
            <person name="Sung Y."/>
            <person name="Fletcher K.E."/>
            <person name="Ritalahti K.M."/>
            <person name="Loeffler F.E."/>
            <person name="Richardson P."/>
        </authorList>
    </citation>
    <scope>NUCLEOTIDE SEQUENCE [LARGE SCALE GENOMIC DNA]</scope>
    <source>
        <strain evidence="16">ATCC BAA-1151 / DSM 17278 / SZ</strain>
    </source>
</reference>
<dbReference type="PROSITE" id="PS51192">
    <property type="entry name" value="HELICASE_ATP_BIND_1"/>
    <property type="match status" value="1"/>
</dbReference>
<evidence type="ECO:0000259" key="12">
    <source>
        <dbReference type="PROSITE" id="PS51192"/>
    </source>
</evidence>
<dbReference type="GO" id="GO:0003724">
    <property type="term" value="F:RNA helicase activity"/>
    <property type="evidence" value="ECO:0007669"/>
    <property type="project" value="UniProtKB-EC"/>
</dbReference>
<dbReference type="CDD" id="cd00268">
    <property type="entry name" value="DEADc"/>
    <property type="match status" value="1"/>
</dbReference>
<dbReference type="CDD" id="cd18787">
    <property type="entry name" value="SF2_C_DEAD"/>
    <property type="match status" value="1"/>
</dbReference>
<dbReference type="InterPro" id="IPR011545">
    <property type="entry name" value="DEAD/DEAH_box_helicase_dom"/>
</dbReference>
<dbReference type="SMART" id="SM00487">
    <property type="entry name" value="DEXDc"/>
    <property type="match status" value="1"/>
</dbReference>
<dbReference type="GO" id="GO:0016787">
    <property type="term" value="F:hydrolase activity"/>
    <property type="evidence" value="ECO:0007669"/>
    <property type="project" value="UniProtKB-KW"/>
</dbReference>
<keyword evidence="3" id="KW-0547">Nucleotide-binding</keyword>
<dbReference type="GO" id="GO:0003676">
    <property type="term" value="F:nucleic acid binding"/>
    <property type="evidence" value="ECO:0007669"/>
    <property type="project" value="InterPro"/>
</dbReference>
<dbReference type="eggNOG" id="COG0513">
    <property type="taxonomic scope" value="Bacteria"/>
</dbReference>
<dbReference type="EMBL" id="CP001089">
    <property type="protein sequence ID" value="ACD96331.1"/>
    <property type="molecule type" value="Genomic_DNA"/>
</dbReference>
<dbReference type="InterPro" id="IPR014001">
    <property type="entry name" value="Helicase_ATP-bd"/>
</dbReference>
<dbReference type="InterPro" id="IPR014014">
    <property type="entry name" value="RNA_helicase_DEAD_Q_motif"/>
</dbReference>
<dbReference type="RefSeq" id="WP_012470663.1">
    <property type="nucleotide sequence ID" value="NC_010814.1"/>
</dbReference>
<keyword evidence="5 15" id="KW-0347">Helicase</keyword>
<proteinExistence type="inferred from homology"/>
<feature type="domain" description="Helicase ATP-binding" evidence="12">
    <location>
        <begin position="32"/>
        <end position="203"/>
    </location>
</feature>
<feature type="compositionally biased region" description="Low complexity" evidence="11">
    <location>
        <begin position="403"/>
        <end position="429"/>
    </location>
</feature>
<evidence type="ECO:0000256" key="9">
    <source>
        <dbReference type="ARBA" id="ARBA00074363"/>
    </source>
</evidence>
<sequence length="439" mass="47880">MPFQQFSFHPKVVAGINALGYTTPTPIQAQAIPKIMAGHDLMGLAQTGTGKTAAFALPILHRLMQGPRKQVRALVIAPTRELAEQINDAMLELGQQTRLKSITVYGGVNVNPQIEKLKNGVEIVVACPGRLLDHINQGTIDLTNLELLVLDEADQMFDMGFLPDIRRILKHLPAQRQTMLFSATMPAEIRGLAREILRDPATVQVDNVAPAATVSHALYPVAQHLKTPLLMQLLKHTDTDSVLIFTRTKHRAKRVGEQLEKAGYTAASLQGNLSQNRRQAAMDGFRNGTYQILVATDIAARGIDVSQVSHVINYDIPDTSEAYIHRIGRTGRAARNGDAFTMVTDEDTLMVKAIERTLGAAIERRTVEGFDYSVPAPRKDDEFARPPRPPRNQPKAKKPQPKPAAGQGAAHAAAGSKPSGSKPAPAGGARHPQRTQRPR</sequence>
<keyword evidence="2" id="KW-0963">Cytoplasm</keyword>
<evidence type="ECO:0000256" key="3">
    <source>
        <dbReference type="ARBA" id="ARBA00022741"/>
    </source>
</evidence>
<evidence type="ECO:0000256" key="6">
    <source>
        <dbReference type="ARBA" id="ARBA00022840"/>
    </source>
</evidence>
<dbReference type="GO" id="GO:0005829">
    <property type="term" value="C:cytosol"/>
    <property type="evidence" value="ECO:0007669"/>
    <property type="project" value="TreeGrafter"/>
</dbReference>
<protein>
    <recommendedName>
        <fullName evidence="9">DEAD-box ATP-dependent RNA helicase RhpA</fullName>
        <ecNumber evidence="1">3.6.4.13</ecNumber>
    </recommendedName>
</protein>
<keyword evidence="4" id="KW-0378">Hydrolase</keyword>
<feature type="domain" description="DEAD-box RNA helicase Q" evidence="14">
    <location>
        <begin position="1"/>
        <end position="29"/>
    </location>
</feature>
<dbReference type="PANTHER" id="PTHR47959:SF13">
    <property type="entry name" value="ATP-DEPENDENT RNA HELICASE RHLE"/>
    <property type="match status" value="1"/>
</dbReference>
<dbReference type="SMART" id="SM00490">
    <property type="entry name" value="HELICc"/>
    <property type="match status" value="1"/>
</dbReference>
<feature type="domain" description="Helicase C-terminal" evidence="13">
    <location>
        <begin position="229"/>
        <end position="373"/>
    </location>
</feature>
<dbReference type="InterPro" id="IPR027417">
    <property type="entry name" value="P-loop_NTPase"/>
</dbReference>
<name>B3E6S6_TRIL1</name>
<dbReference type="GO" id="GO:0042255">
    <property type="term" value="P:ribosome assembly"/>
    <property type="evidence" value="ECO:0007669"/>
    <property type="project" value="UniProtKB-ARBA"/>
</dbReference>
<comment type="similarity">
    <text evidence="7">Belongs to the DEAD box helicase family.</text>
</comment>
<dbReference type="Gene3D" id="3.40.50.300">
    <property type="entry name" value="P-loop containing nucleotide triphosphate hydrolases"/>
    <property type="match status" value="2"/>
</dbReference>
<dbReference type="InterPro" id="IPR050079">
    <property type="entry name" value="DEAD_box_RNA_helicase"/>
</dbReference>
<evidence type="ECO:0000313" key="16">
    <source>
        <dbReference type="Proteomes" id="UP000002420"/>
    </source>
</evidence>
<dbReference type="Proteomes" id="UP000002420">
    <property type="component" value="Chromosome"/>
</dbReference>
<dbReference type="InterPro" id="IPR044742">
    <property type="entry name" value="DEAD/DEAH_RhlB"/>
</dbReference>
<evidence type="ECO:0000259" key="13">
    <source>
        <dbReference type="PROSITE" id="PS51194"/>
    </source>
</evidence>
<dbReference type="InterPro" id="IPR001650">
    <property type="entry name" value="Helicase_C-like"/>
</dbReference>
<dbReference type="GO" id="GO:0009266">
    <property type="term" value="P:response to temperature stimulus"/>
    <property type="evidence" value="ECO:0007669"/>
    <property type="project" value="UniProtKB-ARBA"/>
</dbReference>
<dbReference type="FunFam" id="3.40.50.300:FF:000108">
    <property type="entry name" value="ATP-dependent RNA helicase RhlE"/>
    <property type="match status" value="1"/>
</dbReference>
<evidence type="ECO:0000256" key="1">
    <source>
        <dbReference type="ARBA" id="ARBA00012552"/>
    </source>
</evidence>
<evidence type="ECO:0000256" key="2">
    <source>
        <dbReference type="ARBA" id="ARBA00022490"/>
    </source>
</evidence>
<dbReference type="AlphaFoldDB" id="B3E6S6"/>
<dbReference type="PANTHER" id="PTHR47959">
    <property type="entry name" value="ATP-DEPENDENT RNA HELICASE RHLE-RELATED"/>
    <property type="match status" value="1"/>
</dbReference>
<dbReference type="EC" id="3.6.4.13" evidence="1"/>
<evidence type="ECO:0000256" key="5">
    <source>
        <dbReference type="ARBA" id="ARBA00022806"/>
    </source>
</evidence>
<gene>
    <name evidence="15" type="ordered locus">Glov_2618</name>
</gene>
<accession>B3E6S6</accession>
<feature type="short sequence motif" description="Q motif" evidence="10">
    <location>
        <begin position="1"/>
        <end position="29"/>
    </location>
</feature>
<dbReference type="HOGENOM" id="CLU_003041_1_3_7"/>
<feature type="region of interest" description="Disordered" evidence="11">
    <location>
        <begin position="372"/>
        <end position="439"/>
    </location>
</feature>
<dbReference type="GO" id="GO:0005524">
    <property type="term" value="F:ATP binding"/>
    <property type="evidence" value="ECO:0007669"/>
    <property type="project" value="UniProtKB-KW"/>
</dbReference>
<keyword evidence="16" id="KW-1185">Reference proteome</keyword>
<dbReference type="PROSITE" id="PS51194">
    <property type="entry name" value="HELICASE_CTER"/>
    <property type="match status" value="1"/>
</dbReference>
<organism evidence="15 16">
    <name type="scientific">Trichlorobacter lovleyi (strain ATCC BAA-1151 / DSM 17278 / SZ)</name>
    <name type="common">Geobacter lovleyi</name>
    <dbReference type="NCBI Taxonomy" id="398767"/>
    <lineage>
        <taxon>Bacteria</taxon>
        <taxon>Pseudomonadati</taxon>
        <taxon>Thermodesulfobacteriota</taxon>
        <taxon>Desulfuromonadia</taxon>
        <taxon>Geobacterales</taxon>
        <taxon>Geobacteraceae</taxon>
        <taxon>Trichlorobacter</taxon>
    </lineage>
</organism>
<evidence type="ECO:0000256" key="4">
    <source>
        <dbReference type="ARBA" id="ARBA00022801"/>
    </source>
</evidence>
<dbReference type="STRING" id="398767.Glov_2618"/>
<comment type="catalytic activity">
    <reaction evidence="8">
        <text>ATP + H2O = ADP + phosphate + H(+)</text>
        <dbReference type="Rhea" id="RHEA:13065"/>
        <dbReference type="ChEBI" id="CHEBI:15377"/>
        <dbReference type="ChEBI" id="CHEBI:15378"/>
        <dbReference type="ChEBI" id="CHEBI:30616"/>
        <dbReference type="ChEBI" id="CHEBI:43474"/>
        <dbReference type="ChEBI" id="CHEBI:456216"/>
        <dbReference type="EC" id="3.6.4.13"/>
    </reaction>
</comment>
<dbReference type="KEGG" id="glo:Glov_2618"/>
<dbReference type="Pfam" id="PF00271">
    <property type="entry name" value="Helicase_C"/>
    <property type="match status" value="1"/>
</dbReference>
<dbReference type="OrthoDB" id="9805696at2"/>
<evidence type="ECO:0000259" key="14">
    <source>
        <dbReference type="PROSITE" id="PS51195"/>
    </source>
</evidence>
<dbReference type="Pfam" id="PF00270">
    <property type="entry name" value="DEAD"/>
    <property type="match status" value="1"/>
</dbReference>
<keyword evidence="6" id="KW-0067">ATP-binding</keyword>
<evidence type="ECO:0000313" key="15">
    <source>
        <dbReference type="EMBL" id="ACD96331.1"/>
    </source>
</evidence>
<evidence type="ECO:0000256" key="10">
    <source>
        <dbReference type="PROSITE-ProRule" id="PRU00552"/>
    </source>
</evidence>
<evidence type="ECO:0000256" key="7">
    <source>
        <dbReference type="ARBA" id="ARBA00038437"/>
    </source>
</evidence>
<evidence type="ECO:0000256" key="8">
    <source>
        <dbReference type="ARBA" id="ARBA00047984"/>
    </source>
</evidence>
<evidence type="ECO:0000256" key="11">
    <source>
        <dbReference type="SAM" id="MobiDB-lite"/>
    </source>
</evidence>